<dbReference type="RefSeq" id="WP_262600879.1">
    <property type="nucleotide sequence ID" value="NZ_CP103300.1"/>
</dbReference>
<sequence length="307" mass="33920">MIKPKCGINVEPDDTHDLRKKNSRYRGCVLMLSGSYTIDRSLVLRNILMSSDTNTHDGVSRYIGVSVIPDEKGQTGHPVVAKALLSSPGSIPIAPARLILKGDDIPSLILGDEGAINGVAIDSSYLYPDDQGGWPIEIVYRSQSVRRASDLIYQDVNFLNTQYLANYGDVLARQIPSTSPGKISSASGVSKSRKRNNAYKKPPSDTKRQLHPALRPNEDYNLGHVVSLPAGGGGDDRDNNSRKNQKKRLQELRAIIQKINKAQVNGDEQSAGEYKAEFSELWDSTDDWVKGQFREQNPGILEQYNLI</sequence>
<name>A0ABY6GZ95_9GAMM</name>
<evidence type="ECO:0000313" key="2">
    <source>
        <dbReference type="EMBL" id="UYM18117.1"/>
    </source>
</evidence>
<accession>A0ABY6GZ95</accession>
<keyword evidence="3" id="KW-1185">Reference proteome</keyword>
<dbReference type="EMBL" id="CP103300">
    <property type="protein sequence ID" value="UYM18117.1"/>
    <property type="molecule type" value="Genomic_DNA"/>
</dbReference>
<proteinExistence type="predicted"/>
<feature type="region of interest" description="Disordered" evidence="1">
    <location>
        <begin position="176"/>
        <end position="247"/>
    </location>
</feature>
<evidence type="ECO:0000313" key="3">
    <source>
        <dbReference type="Proteomes" id="UP001163255"/>
    </source>
</evidence>
<protein>
    <submittedName>
        <fullName evidence="2">Uncharacterized protein</fullName>
    </submittedName>
</protein>
<evidence type="ECO:0000256" key="1">
    <source>
        <dbReference type="SAM" id="MobiDB-lite"/>
    </source>
</evidence>
<feature type="compositionally biased region" description="Polar residues" evidence="1">
    <location>
        <begin position="176"/>
        <end position="190"/>
    </location>
</feature>
<dbReference type="Proteomes" id="UP001163255">
    <property type="component" value="Chromosome"/>
</dbReference>
<organism evidence="2 3">
    <name type="scientific">Endozoicomonas euniceicola</name>
    <dbReference type="NCBI Taxonomy" id="1234143"/>
    <lineage>
        <taxon>Bacteria</taxon>
        <taxon>Pseudomonadati</taxon>
        <taxon>Pseudomonadota</taxon>
        <taxon>Gammaproteobacteria</taxon>
        <taxon>Oceanospirillales</taxon>
        <taxon>Endozoicomonadaceae</taxon>
        <taxon>Endozoicomonas</taxon>
    </lineage>
</organism>
<reference evidence="2" key="1">
    <citation type="submission" date="2022-10" db="EMBL/GenBank/DDBJ databases">
        <title>Completed Genome Sequence of two octocoral isolated bacterium, Endozoicomonas euniceicola EF212T and Endozoicomonas gorgoniicola PS125T.</title>
        <authorList>
            <person name="Chiou Y.-J."/>
            <person name="Chen Y.-H."/>
        </authorList>
    </citation>
    <scope>NUCLEOTIDE SEQUENCE</scope>
    <source>
        <strain evidence="2">EF212</strain>
    </source>
</reference>
<gene>
    <name evidence="2" type="ORF">NX720_09480</name>
</gene>